<dbReference type="SUPFAM" id="SSF47353">
    <property type="entry name" value="Retrovirus capsid dimerization domain-like"/>
    <property type="match status" value="1"/>
</dbReference>
<protein>
    <recommendedName>
        <fullName evidence="7">CCHC-type domain-containing protein</fullName>
    </recommendedName>
</protein>
<evidence type="ECO:0000313" key="6">
    <source>
        <dbReference type="RefSeq" id="XP_072844378.1"/>
    </source>
</evidence>
<feature type="region of interest" description="Disordered" evidence="2">
    <location>
        <begin position="108"/>
        <end position="148"/>
    </location>
</feature>
<dbReference type="GeneID" id="140703979"/>
<feature type="region of interest" description="Disordered" evidence="2">
    <location>
        <begin position="369"/>
        <end position="419"/>
    </location>
</feature>
<dbReference type="Gene3D" id="1.10.4020.10">
    <property type="entry name" value="DNA breaking-rejoining enzymes"/>
    <property type="match status" value="1"/>
</dbReference>
<proteinExistence type="predicted"/>
<keyword evidence="5" id="KW-1185">Reference proteome</keyword>
<organism evidence="5 6">
    <name type="scientific">Pogona vitticeps</name>
    <name type="common">central bearded dragon</name>
    <dbReference type="NCBI Taxonomy" id="103695"/>
    <lineage>
        <taxon>Eukaryota</taxon>
        <taxon>Metazoa</taxon>
        <taxon>Chordata</taxon>
        <taxon>Craniata</taxon>
        <taxon>Vertebrata</taxon>
        <taxon>Euteleostomi</taxon>
        <taxon>Lepidosauria</taxon>
        <taxon>Squamata</taxon>
        <taxon>Bifurcata</taxon>
        <taxon>Unidentata</taxon>
        <taxon>Episquamata</taxon>
        <taxon>Toxicofera</taxon>
        <taxon>Iguania</taxon>
        <taxon>Acrodonta</taxon>
        <taxon>Agamidae</taxon>
        <taxon>Amphibolurinae</taxon>
        <taxon>Pogona</taxon>
    </lineage>
</organism>
<dbReference type="Proteomes" id="UP001652642">
    <property type="component" value="Chromosome 2"/>
</dbReference>
<reference evidence="6" key="2">
    <citation type="submission" date="2025-08" db="UniProtKB">
        <authorList>
            <consortium name="RefSeq"/>
        </authorList>
    </citation>
    <scope>IDENTIFICATION</scope>
</reference>
<feature type="compositionally biased region" description="Basic and acidic residues" evidence="2">
    <location>
        <begin position="642"/>
        <end position="659"/>
    </location>
</feature>
<dbReference type="PROSITE" id="PS50804">
    <property type="entry name" value="SCAN_BOX"/>
    <property type="match status" value="1"/>
</dbReference>
<dbReference type="SMART" id="SM00431">
    <property type="entry name" value="SCAN"/>
    <property type="match status" value="1"/>
</dbReference>
<dbReference type="SMART" id="SM00343">
    <property type="entry name" value="ZnF_C2HC"/>
    <property type="match status" value="1"/>
</dbReference>
<evidence type="ECO:0000259" key="4">
    <source>
        <dbReference type="PROSITE" id="PS50804"/>
    </source>
</evidence>
<reference evidence="5" key="1">
    <citation type="submission" date="2025-05" db="UniProtKB">
        <authorList>
            <consortium name="RefSeq"/>
        </authorList>
    </citation>
    <scope>NUCLEOTIDE SEQUENCE [LARGE SCALE GENOMIC DNA]</scope>
</reference>
<accession>A0ABM5FG50</accession>
<feature type="region of interest" description="Disordered" evidence="2">
    <location>
        <begin position="589"/>
        <end position="680"/>
    </location>
</feature>
<dbReference type="InterPro" id="IPR001878">
    <property type="entry name" value="Znf_CCHC"/>
</dbReference>
<keyword evidence="1" id="KW-0479">Metal-binding</keyword>
<dbReference type="InterPro" id="IPR036875">
    <property type="entry name" value="Znf_CCHC_sf"/>
</dbReference>
<dbReference type="SUPFAM" id="SSF50630">
    <property type="entry name" value="Acid proteases"/>
    <property type="match status" value="1"/>
</dbReference>
<feature type="domain" description="CCHC-type" evidence="3">
    <location>
        <begin position="463"/>
        <end position="477"/>
    </location>
</feature>
<evidence type="ECO:0000259" key="3">
    <source>
        <dbReference type="PROSITE" id="PS50158"/>
    </source>
</evidence>
<dbReference type="SUPFAM" id="SSF57756">
    <property type="entry name" value="Retrovirus zinc finger-like domains"/>
    <property type="match status" value="1"/>
</dbReference>
<dbReference type="PROSITE" id="PS50158">
    <property type="entry name" value="ZF_CCHC"/>
    <property type="match status" value="1"/>
</dbReference>
<keyword evidence="1" id="KW-0862">Zinc</keyword>
<evidence type="ECO:0000256" key="1">
    <source>
        <dbReference type="PROSITE-ProRule" id="PRU00047"/>
    </source>
</evidence>
<dbReference type="InterPro" id="IPR038269">
    <property type="entry name" value="SCAN_sf"/>
</dbReference>
<evidence type="ECO:0000313" key="5">
    <source>
        <dbReference type="Proteomes" id="UP001652642"/>
    </source>
</evidence>
<gene>
    <name evidence="6" type="primary">LOC140703979</name>
</gene>
<evidence type="ECO:0008006" key="7">
    <source>
        <dbReference type="Google" id="ProtNLM"/>
    </source>
</evidence>
<keyword evidence="1" id="KW-0863">Zinc-finger</keyword>
<dbReference type="PANTHER" id="PTHR46888:SF15">
    <property type="entry name" value="ZINC FINGER AND SCAN DOMAIN-CONTAINING PROTEIN 12-LIKE"/>
    <property type="match status" value="1"/>
</dbReference>
<dbReference type="InterPro" id="IPR021109">
    <property type="entry name" value="Peptidase_aspartic_dom_sf"/>
</dbReference>
<name>A0ABM5FG50_9SAUR</name>
<evidence type="ECO:0000256" key="2">
    <source>
        <dbReference type="SAM" id="MobiDB-lite"/>
    </source>
</evidence>
<feature type="domain" description="SCAN box" evidence="4">
    <location>
        <begin position="284"/>
        <end position="362"/>
    </location>
</feature>
<sequence length="855" mass="94045">MEGLGLPGGLPWWGTESYPPGPRVPTETPGGGLGPPPLLWDHLRRQECAFKTPDGSRAVWPGPLVDEEMCQPVVRPKKYALLTDDVLKDPFDPVELSVHANKVVIPQDSNSPPRLFPAFTTQPPPAKDEPRHSGAQRGAGGTELAGNQEVDRLREAMERQARLIENLTEQQILMARQMRGRGSEEERGGRNLASVRGSLVAGPAPIRIQKMTATDDPEAYLHTFERVATAAGWPRDQWTLVLIPCLTGLLQEVVDTLGVQEATRYDAVKNALLSTLNLTEETYRKRLRELKWKPGTHPRTVAQRMRANAMRWLKPAENDGEKLVDAVVLEQLVQSLGTNAKNWVQKNNPKTLERAITLLEDFSNTEEANKEVTAPWAERQRPRGGEVSLSTSNLTAKAGTEMSGSARARGKGFEPFAPKPVRPITVDQRIYAPGTGWKEGKDGRPLYTPGVVGKDNKEGRIVCYSCGVPGHVKRNCPGIDCSWVGRLTRAVETKGPTSERWEIDAWVNGMKKRALIDTGCGTTLVRDLPGDKKDGGLSVRCIHGDLKKYQTMWATVKVGDDERHMKIGVVPGLTREMLLGRDWVGSRNVGSVKEGLQGDEEDSKDQSDFLQRTSREQVRAMQQDDASLREPLLAAQPSGTIEGEKENLPWRTAHSERGACEGVGPSVPSPEEESPKDASGCTEGILVEIESEEELQRRPTEVCLVDEGGAEMDLIMWEEVKGEGDFAREFSWLGEGELGRYTTRGVQTDWLKDAKNLADGTPGAQSGPGGGGLLPEPPTTCGRGRTYEPLEWRVSVFPVGYHGGGRKVIRPGPEFQQKPPEGDWARHPCCGTICAVRSAPLRPLTDRERFGPAPW</sequence>
<dbReference type="CDD" id="cd00303">
    <property type="entry name" value="retropepsin_like"/>
    <property type="match status" value="1"/>
</dbReference>
<dbReference type="InterPro" id="IPR003309">
    <property type="entry name" value="SCAN_dom"/>
</dbReference>
<dbReference type="Pfam" id="PF00098">
    <property type="entry name" value="zf-CCHC"/>
    <property type="match status" value="1"/>
</dbReference>
<feature type="region of interest" description="Disordered" evidence="2">
    <location>
        <begin position="756"/>
        <end position="779"/>
    </location>
</feature>
<dbReference type="PANTHER" id="PTHR46888">
    <property type="entry name" value="ZINC KNUCKLE DOMAINCONTAINING PROTEIN-RELATED"/>
    <property type="match status" value="1"/>
</dbReference>
<dbReference type="Gene3D" id="2.40.70.10">
    <property type="entry name" value="Acid Proteases"/>
    <property type="match status" value="1"/>
</dbReference>
<dbReference type="Pfam" id="PF02023">
    <property type="entry name" value="SCAN"/>
    <property type="match status" value="1"/>
</dbReference>
<feature type="region of interest" description="Disordered" evidence="2">
    <location>
        <begin position="1"/>
        <end position="37"/>
    </location>
</feature>
<dbReference type="RefSeq" id="XP_072844378.1">
    <property type="nucleotide sequence ID" value="XM_072988277.1"/>
</dbReference>